<dbReference type="Proteomes" id="UP001152797">
    <property type="component" value="Unassembled WGS sequence"/>
</dbReference>
<organism evidence="3">
    <name type="scientific">Cladocopium goreaui</name>
    <dbReference type="NCBI Taxonomy" id="2562237"/>
    <lineage>
        <taxon>Eukaryota</taxon>
        <taxon>Sar</taxon>
        <taxon>Alveolata</taxon>
        <taxon>Dinophyceae</taxon>
        <taxon>Suessiales</taxon>
        <taxon>Symbiodiniaceae</taxon>
        <taxon>Cladocopium</taxon>
    </lineage>
</organism>
<keyword evidence="5" id="KW-1185">Reference proteome</keyword>
<sequence>MQLREYAVLAMVETPGLRYFLQQGLVPRGRCGEGICECLPPFRGRLCELEDKPRKAQRLKAVIHYMMAETERDLLDMERSLKSLWLRYNQGVDYPVLVFHEGLTHEARRRLVEASENRLWFALVPRFKEIPDEWMEASRQRASEFSVGYRAMTRWRSGPLFLEQALAGFDYAMTLDTDSYFPATFGSDPFEVLHSTGLTAMFPHLGRESASVVVNFMHYFLLYCRLHQLNPRRTRMLSALIEKNFKWYQQCLMLDIEVVRLDWFRSETYQDFFRYMDSVGGFWLHRWGNNPLRTFAVALLLRDEDVRSVVMPYAHQDFCSCGPGQQSCTWLKEKQEYTCQDVTPEEFRLEELAEGLLDLQLPNRYTRDSAATA</sequence>
<reference evidence="3" key="1">
    <citation type="submission" date="2022-10" db="EMBL/GenBank/DDBJ databases">
        <authorList>
            <person name="Chen Y."/>
            <person name="Dougan E. K."/>
            <person name="Chan C."/>
            <person name="Rhodes N."/>
            <person name="Thang M."/>
        </authorList>
    </citation>
    <scope>NUCLEOTIDE SEQUENCE</scope>
</reference>
<dbReference type="EMBL" id="CAMXCT030006778">
    <property type="protein sequence ID" value="CAL4807226.1"/>
    <property type="molecule type" value="Genomic_DNA"/>
</dbReference>
<accession>A0A9P1M5C1</accession>
<dbReference type="GO" id="GO:0000032">
    <property type="term" value="P:cell wall mannoprotein biosynthetic process"/>
    <property type="evidence" value="ECO:0007669"/>
    <property type="project" value="TreeGrafter"/>
</dbReference>
<reference evidence="4" key="2">
    <citation type="submission" date="2024-04" db="EMBL/GenBank/DDBJ databases">
        <authorList>
            <person name="Chen Y."/>
            <person name="Shah S."/>
            <person name="Dougan E. K."/>
            <person name="Thang M."/>
            <person name="Chan C."/>
        </authorList>
    </citation>
    <scope>NUCLEOTIDE SEQUENCE [LARGE SCALE GENOMIC DNA]</scope>
</reference>
<dbReference type="GO" id="GO:0000026">
    <property type="term" value="F:alpha-1,2-mannosyltransferase activity"/>
    <property type="evidence" value="ECO:0007669"/>
    <property type="project" value="TreeGrafter"/>
</dbReference>
<comment type="similarity">
    <text evidence="1">Belongs to the glycosyltransferase 15 family.</text>
</comment>
<dbReference type="SUPFAM" id="SSF53448">
    <property type="entry name" value="Nucleotide-diphospho-sugar transferases"/>
    <property type="match status" value="1"/>
</dbReference>
<dbReference type="InterPro" id="IPR002685">
    <property type="entry name" value="Glyco_trans_15"/>
</dbReference>
<dbReference type="Pfam" id="PF01793">
    <property type="entry name" value="Glyco_transf_15"/>
    <property type="match status" value="1"/>
</dbReference>
<evidence type="ECO:0000313" key="5">
    <source>
        <dbReference type="Proteomes" id="UP001152797"/>
    </source>
</evidence>
<evidence type="ECO:0000313" key="4">
    <source>
        <dbReference type="EMBL" id="CAL1173289.1"/>
    </source>
</evidence>
<comment type="caution">
    <text evidence="3">The sequence shown here is derived from an EMBL/GenBank/DDBJ whole genome shotgun (WGS) entry which is preliminary data.</text>
</comment>
<dbReference type="PANTHER" id="PTHR31121">
    <property type="entry name" value="ALPHA-1,2 MANNOSYLTRANSFERASE KTR1"/>
    <property type="match status" value="1"/>
</dbReference>
<dbReference type="GO" id="GO:0016020">
    <property type="term" value="C:membrane"/>
    <property type="evidence" value="ECO:0007669"/>
    <property type="project" value="InterPro"/>
</dbReference>
<dbReference type="AlphaFoldDB" id="A0A9P1M5C1"/>
<evidence type="ECO:0000256" key="1">
    <source>
        <dbReference type="ARBA" id="ARBA00007677"/>
    </source>
</evidence>
<protein>
    <recommendedName>
        <fullName evidence="6">Nucleotide-diphospho-sugar transferase domain-containing protein</fullName>
    </recommendedName>
</protein>
<dbReference type="OrthoDB" id="439943at2759"/>
<dbReference type="GO" id="GO:0005794">
    <property type="term" value="C:Golgi apparatus"/>
    <property type="evidence" value="ECO:0007669"/>
    <property type="project" value="TreeGrafter"/>
</dbReference>
<dbReference type="PANTHER" id="PTHR31121:SF6">
    <property type="entry name" value="ALPHA-1,2 MANNOSYLTRANSFERASE KTR1"/>
    <property type="match status" value="1"/>
</dbReference>
<dbReference type="EMBL" id="CAMXCT010006778">
    <property type="protein sequence ID" value="CAI4019914.1"/>
    <property type="molecule type" value="Genomic_DNA"/>
</dbReference>
<name>A0A9P1M5C1_9DINO</name>
<gene>
    <name evidence="3" type="ORF">C1SCF055_LOCUS44371</name>
</gene>
<evidence type="ECO:0000313" key="3">
    <source>
        <dbReference type="EMBL" id="CAI4019914.1"/>
    </source>
</evidence>
<dbReference type="EMBL" id="CAMXCT020006778">
    <property type="protein sequence ID" value="CAL1173289.1"/>
    <property type="molecule type" value="Genomic_DNA"/>
</dbReference>
<evidence type="ECO:0000256" key="2">
    <source>
        <dbReference type="ARBA" id="ARBA00022679"/>
    </source>
</evidence>
<evidence type="ECO:0008006" key="6">
    <source>
        <dbReference type="Google" id="ProtNLM"/>
    </source>
</evidence>
<proteinExistence type="inferred from homology"/>
<dbReference type="InterPro" id="IPR029044">
    <property type="entry name" value="Nucleotide-diphossugar_trans"/>
</dbReference>
<dbReference type="Gene3D" id="3.90.550.10">
    <property type="entry name" value="Spore Coat Polysaccharide Biosynthesis Protein SpsA, Chain A"/>
    <property type="match status" value="1"/>
</dbReference>
<dbReference type="GO" id="GO:0006487">
    <property type="term" value="P:protein N-linked glycosylation"/>
    <property type="evidence" value="ECO:0007669"/>
    <property type="project" value="TreeGrafter"/>
</dbReference>
<keyword evidence="2" id="KW-0808">Transferase</keyword>